<feature type="transmembrane region" description="Helical" evidence="1">
    <location>
        <begin position="73"/>
        <end position="92"/>
    </location>
</feature>
<name>C6BPQ2_RALP1</name>
<dbReference type="InterPro" id="IPR010718">
    <property type="entry name" value="DUF1294"/>
</dbReference>
<dbReference type="HOGENOM" id="CLU_091970_1_3_4"/>
<evidence type="ECO:0000256" key="1">
    <source>
        <dbReference type="SAM" id="Phobius"/>
    </source>
</evidence>
<feature type="transmembrane region" description="Helical" evidence="1">
    <location>
        <begin position="104"/>
        <end position="123"/>
    </location>
</feature>
<accession>C6BPQ2</accession>
<protein>
    <recommendedName>
        <fullName evidence="3">DUF1294 domain-containing protein</fullName>
    </recommendedName>
</protein>
<geneLocation type="plasmid" evidence="2">
    <name>pRp12D01</name>
</geneLocation>
<dbReference type="AlphaFoldDB" id="C6BPQ2"/>
<proteinExistence type="predicted"/>
<keyword evidence="1" id="KW-0812">Transmembrane</keyword>
<evidence type="ECO:0000313" key="2">
    <source>
        <dbReference type="EMBL" id="ACS66176.1"/>
    </source>
</evidence>
<organism evidence="2">
    <name type="scientific">Ralstonia pickettii (strain 12D)</name>
    <dbReference type="NCBI Taxonomy" id="428406"/>
    <lineage>
        <taxon>Bacteria</taxon>
        <taxon>Pseudomonadati</taxon>
        <taxon>Pseudomonadota</taxon>
        <taxon>Betaproteobacteria</taxon>
        <taxon>Burkholderiales</taxon>
        <taxon>Burkholderiaceae</taxon>
        <taxon>Ralstonia</taxon>
    </lineage>
</organism>
<dbReference type="KEGG" id="rpf:Rpic12D_4942"/>
<dbReference type="Pfam" id="PF06961">
    <property type="entry name" value="DUF1294"/>
    <property type="match status" value="1"/>
</dbReference>
<feature type="transmembrane region" description="Helical" evidence="1">
    <location>
        <begin position="17"/>
        <end position="36"/>
    </location>
</feature>
<keyword evidence="1" id="KW-0472">Membrane</keyword>
<keyword evidence="2" id="KW-0614">Plasmid</keyword>
<reference evidence="2" key="1">
    <citation type="submission" date="2009-06" db="EMBL/GenBank/DDBJ databases">
        <title>Complete sequence plasmid 1 of Ralstonia pickettii 12D.</title>
        <authorList>
            <consortium name="US DOE Joint Genome Institute"/>
            <person name="Lucas S."/>
            <person name="Copeland A."/>
            <person name="Lapidus A."/>
            <person name="Glavina del Rio T."/>
            <person name="Dalin E."/>
            <person name="Tice H."/>
            <person name="Bruce D."/>
            <person name="Goodwin L."/>
            <person name="Pitluck S."/>
            <person name="Sims D."/>
            <person name="Meincke L."/>
            <person name="Brettin T."/>
            <person name="Detter J.C."/>
            <person name="Han C."/>
            <person name="Larimer F."/>
            <person name="Land M."/>
            <person name="Hauser L."/>
            <person name="Kyrpides N."/>
            <person name="Ovchinnikova G."/>
            <person name="Marsh T."/>
            <person name="Richardson P."/>
        </authorList>
    </citation>
    <scope>NUCLEOTIDE SEQUENCE [LARGE SCALE GENOMIC DNA]</scope>
    <source>
        <strain evidence="2">12D</strain>
        <plasmid>12D</plasmid>
        <plasmid evidence="2">pRp12D01</plasmid>
    </source>
</reference>
<dbReference type="EMBL" id="CP001646">
    <property type="protein sequence ID" value="ACS66176.1"/>
    <property type="molecule type" value="Genomic_DNA"/>
</dbReference>
<feature type="transmembrane region" description="Helical" evidence="1">
    <location>
        <begin position="42"/>
        <end position="61"/>
    </location>
</feature>
<gene>
    <name evidence="2" type="ordered locus">Rpic12D_4942</name>
</gene>
<evidence type="ECO:0008006" key="3">
    <source>
        <dbReference type="Google" id="ProtNLM"/>
    </source>
</evidence>
<sequence>MMDTSQKQSPRLLGKRLSLLTIIAIASGVGFLTQFIPAAFRLPFLLINLAAFALFAVDKMLARTRQRRIPEAYLHLIALAGGFVGSQIGRSLARHKTMKWSFDVVFILAWAIWMATFAVFCGGR</sequence>
<keyword evidence="1" id="KW-1133">Transmembrane helix</keyword>